<dbReference type="OrthoDB" id="7063952at2"/>
<keyword evidence="2" id="KW-1185">Reference proteome</keyword>
<evidence type="ECO:0000313" key="1">
    <source>
        <dbReference type="EMBL" id="KOO01800.1"/>
    </source>
</evidence>
<protein>
    <recommendedName>
        <fullName evidence="3">PD(D/E)XK endonuclease domain-containing protein</fullName>
    </recommendedName>
</protein>
<dbReference type="STRING" id="693.AKJ17_18615"/>
<evidence type="ECO:0000313" key="2">
    <source>
        <dbReference type="Proteomes" id="UP000037515"/>
    </source>
</evidence>
<dbReference type="Proteomes" id="UP000037515">
    <property type="component" value="Unassembled WGS sequence"/>
</dbReference>
<name>A0A0M0HI98_VIBNE</name>
<organism evidence="1 2">
    <name type="scientific">Vibrio nereis</name>
    <dbReference type="NCBI Taxonomy" id="693"/>
    <lineage>
        <taxon>Bacteria</taxon>
        <taxon>Pseudomonadati</taxon>
        <taxon>Pseudomonadota</taxon>
        <taxon>Gammaproteobacteria</taxon>
        <taxon>Vibrionales</taxon>
        <taxon>Vibrionaceae</taxon>
        <taxon>Vibrio</taxon>
    </lineage>
</organism>
<comment type="caution">
    <text evidence="1">The sequence shown here is derived from an EMBL/GenBank/DDBJ whole genome shotgun (WGS) entry which is preliminary data.</text>
</comment>
<dbReference type="GO" id="GO:0003676">
    <property type="term" value="F:nucleic acid binding"/>
    <property type="evidence" value="ECO:0007669"/>
    <property type="project" value="InterPro"/>
</dbReference>
<accession>A0A0M0HI98</accession>
<reference evidence="2" key="1">
    <citation type="submission" date="2015-08" db="EMBL/GenBank/DDBJ databases">
        <title>Vibrio galatheae sp. nov., a novel member of the Vibrionaceae family isolated from the Solomon Islands.</title>
        <authorList>
            <person name="Giubergia S."/>
            <person name="Machado H."/>
            <person name="Mateiu R.V."/>
            <person name="Gram L."/>
        </authorList>
    </citation>
    <scope>NUCLEOTIDE SEQUENCE [LARGE SCALE GENOMIC DNA]</scope>
    <source>
        <strain evidence="2">DSM 19584</strain>
    </source>
</reference>
<evidence type="ECO:0008006" key="3">
    <source>
        <dbReference type="Google" id="ProtNLM"/>
    </source>
</evidence>
<sequence length="135" mass="15693">MEFIGKFGEHFVLAELLRRNIESYLAIKSNQENYDITVVLKDLVVKRLQVKSTNLQNDSTNNATDITDKGYDYLVLVVVDVGETKTYIMTKSEVDHIRDNKSKLYVSQKSKEKGCYVVRPSFESHLERWDKIVRT</sequence>
<dbReference type="InterPro" id="IPR011856">
    <property type="entry name" value="tRNA_endonuc-like_dom_sf"/>
</dbReference>
<dbReference type="PATRIC" id="fig|693.5.peg.3795"/>
<dbReference type="Gene3D" id="3.40.1350.10">
    <property type="match status" value="1"/>
</dbReference>
<gene>
    <name evidence="1" type="ORF">AKJ17_18615</name>
</gene>
<dbReference type="AlphaFoldDB" id="A0A0M0HI98"/>
<dbReference type="EMBL" id="LHPJ01000042">
    <property type="protein sequence ID" value="KOO01800.1"/>
    <property type="molecule type" value="Genomic_DNA"/>
</dbReference>
<proteinExistence type="predicted"/>